<gene>
    <name evidence="1" type="ORF">L195_g013378</name>
</gene>
<reference evidence="1 2" key="2">
    <citation type="journal article" date="2017" name="Front. Plant Sci.">
        <title>Gene Classification and Mining of Molecular Markers Useful in Red Clover (Trifolium pratense) Breeding.</title>
        <authorList>
            <person name="Istvanek J."/>
            <person name="Dluhosova J."/>
            <person name="Dluhos P."/>
            <person name="Patkova L."/>
            <person name="Nedelnik J."/>
            <person name="Repkova J."/>
        </authorList>
    </citation>
    <scope>NUCLEOTIDE SEQUENCE [LARGE SCALE GENOMIC DNA]</scope>
    <source>
        <strain evidence="2">cv. Tatra</strain>
        <tissue evidence="1">Young leaves</tissue>
    </source>
</reference>
<evidence type="ECO:0000313" key="2">
    <source>
        <dbReference type="Proteomes" id="UP000236291"/>
    </source>
</evidence>
<dbReference type="Proteomes" id="UP000236291">
    <property type="component" value="Unassembled WGS sequence"/>
</dbReference>
<proteinExistence type="predicted"/>
<dbReference type="EMBL" id="ASHM01008703">
    <property type="protein sequence ID" value="PNY16653.1"/>
    <property type="molecule type" value="Genomic_DNA"/>
</dbReference>
<organism evidence="1 2">
    <name type="scientific">Trifolium pratense</name>
    <name type="common">Red clover</name>
    <dbReference type="NCBI Taxonomy" id="57577"/>
    <lineage>
        <taxon>Eukaryota</taxon>
        <taxon>Viridiplantae</taxon>
        <taxon>Streptophyta</taxon>
        <taxon>Embryophyta</taxon>
        <taxon>Tracheophyta</taxon>
        <taxon>Spermatophyta</taxon>
        <taxon>Magnoliopsida</taxon>
        <taxon>eudicotyledons</taxon>
        <taxon>Gunneridae</taxon>
        <taxon>Pentapetalae</taxon>
        <taxon>rosids</taxon>
        <taxon>fabids</taxon>
        <taxon>Fabales</taxon>
        <taxon>Fabaceae</taxon>
        <taxon>Papilionoideae</taxon>
        <taxon>50 kb inversion clade</taxon>
        <taxon>NPAAA clade</taxon>
        <taxon>Hologalegina</taxon>
        <taxon>IRL clade</taxon>
        <taxon>Trifolieae</taxon>
        <taxon>Trifolium</taxon>
    </lineage>
</organism>
<protein>
    <submittedName>
        <fullName evidence="1">Uncharacterized protein</fullName>
    </submittedName>
</protein>
<comment type="caution">
    <text evidence="1">The sequence shown here is derived from an EMBL/GenBank/DDBJ whole genome shotgun (WGS) entry which is preliminary data.</text>
</comment>
<dbReference type="AlphaFoldDB" id="A0A2K3PMZ8"/>
<reference evidence="1 2" key="1">
    <citation type="journal article" date="2014" name="Am. J. Bot.">
        <title>Genome assembly and annotation for red clover (Trifolium pratense; Fabaceae).</title>
        <authorList>
            <person name="Istvanek J."/>
            <person name="Jaros M."/>
            <person name="Krenek A."/>
            <person name="Repkova J."/>
        </authorList>
    </citation>
    <scope>NUCLEOTIDE SEQUENCE [LARGE SCALE GENOMIC DNA]</scope>
    <source>
        <strain evidence="2">cv. Tatra</strain>
        <tissue evidence="1">Young leaves</tissue>
    </source>
</reference>
<evidence type="ECO:0000313" key="1">
    <source>
        <dbReference type="EMBL" id="PNY16653.1"/>
    </source>
</evidence>
<name>A0A2K3PMZ8_TRIPR</name>
<accession>A0A2K3PMZ8</accession>
<sequence>MSRNVCDDVDELGHVILGRPRHPSGGNLGVMTWASWGMSSWVVLDILAA</sequence>